<dbReference type="InterPro" id="IPR053026">
    <property type="entry name" value="CDC42_GEF"/>
</dbReference>
<dbReference type="GO" id="GO:0005737">
    <property type="term" value="C:cytoplasm"/>
    <property type="evidence" value="ECO:0007669"/>
    <property type="project" value="TreeGrafter"/>
</dbReference>
<dbReference type="PANTHER" id="PTHR47339">
    <property type="entry name" value="CELL DIVISION CONTROL PROTEIN 24"/>
    <property type="match status" value="1"/>
</dbReference>
<evidence type="ECO:0000256" key="1">
    <source>
        <dbReference type="SAM" id="MobiDB-lite"/>
    </source>
</evidence>
<reference evidence="3" key="1">
    <citation type="submission" date="2014-06" db="EMBL/GenBank/DDBJ databases">
        <authorList>
            <person name="Ju J."/>
            <person name="Zhang J."/>
        </authorList>
    </citation>
    <scope>NUCLEOTIDE SEQUENCE</scope>
    <source>
        <strain evidence="3">SscI8</strain>
    </source>
</reference>
<dbReference type="GO" id="GO:0043332">
    <property type="term" value="C:mating projection tip"/>
    <property type="evidence" value="ECO:0007669"/>
    <property type="project" value="TreeGrafter"/>
</dbReference>
<dbReference type="SUPFAM" id="SSF57850">
    <property type="entry name" value="RING/U-box"/>
    <property type="match status" value="1"/>
</dbReference>
<name>A0A127Z895_9BASI</name>
<feature type="compositionally biased region" description="Low complexity" evidence="1">
    <location>
        <begin position="624"/>
        <end position="646"/>
    </location>
</feature>
<dbReference type="Gene3D" id="3.40.50.410">
    <property type="entry name" value="von Willebrand factor, type A domain"/>
    <property type="match status" value="1"/>
</dbReference>
<feature type="compositionally biased region" description="Low complexity" evidence="1">
    <location>
        <begin position="704"/>
        <end position="721"/>
    </location>
</feature>
<feature type="compositionally biased region" description="Low complexity" evidence="1">
    <location>
        <begin position="315"/>
        <end position="327"/>
    </location>
</feature>
<dbReference type="EMBL" id="LK056655">
    <property type="protein sequence ID" value="CDU22225.1"/>
    <property type="molecule type" value="Genomic_DNA"/>
</dbReference>
<dbReference type="Pfam" id="PF15411">
    <property type="entry name" value="PH_10"/>
    <property type="match status" value="1"/>
</dbReference>
<dbReference type="CDD" id="cd13246">
    <property type="entry name" value="PH_Scd1"/>
    <property type="match status" value="1"/>
</dbReference>
<dbReference type="InterPro" id="IPR013083">
    <property type="entry name" value="Znf_RING/FYVE/PHD"/>
</dbReference>
<accession>A0A127Z895</accession>
<gene>
    <name evidence="3" type="ORF">SPSC_00855</name>
</gene>
<feature type="region of interest" description="Disordered" evidence="1">
    <location>
        <begin position="295"/>
        <end position="332"/>
    </location>
</feature>
<dbReference type="SMART" id="SM00184">
    <property type="entry name" value="RING"/>
    <property type="match status" value="1"/>
</dbReference>
<feature type="region of interest" description="Disordered" evidence="1">
    <location>
        <begin position="387"/>
        <end position="438"/>
    </location>
</feature>
<dbReference type="GO" id="GO:0000935">
    <property type="term" value="C:division septum"/>
    <property type="evidence" value="ECO:0007669"/>
    <property type="project" value="TreeGrafter"/>
</dbReference>
<dbReference type="OrthoDB" id="299997at2759"/>
<feature type="compositionally biased region" description="Basic and acidic residues" evidence="1">
    <location>
        <begin position="297"/>
        <end position="309"/>
    </location>
</feature>
<dbReference type="Gene3D" id="2.30.29.30">
    <property type="entry name" value="Pleckstrin-homology domain (PH domain)/Phosphotyrosine-binding domain (PTB)"/>
    <property type="match status" value="1"/>
</dbReference>
<organism evidence="3">
    <name type="scientific">Sporisorium scitamineum</name>
    <dbReference type="NCBI Taxonomy" id="49012"/>
    <lineage>
        <taxon>Eukaryota</taxon>
        <taxon>Fungi</taxon>
        <taxon>Dikarya</taxon>
        <taxon>Basidiomycota</taxon>
        <taxon>Ustilaginomycotina</taxon>
        <taxon>Ustilaginomycetes</taxon>
        <taxon>Ustilaginales</taxon>
        <taxon>Ustilaginaceae</taxon>
        <taxon>Sporisorium</taxon>
    </lineage>
</organism>
<dbReference type="SUPFAM" id="SSF53300">
    <property type="entry name" value="vWA-like"/>
    <property type="match status" value="1"/>
</dbReference>
<feature type="region of interest" description="Disordered" evidence="1">
    <location>
        <begin position="624"/>
        <end position="753"/>
    </location>
</feature>
<sequence length="1299" mass="140346">MGLFDVGSLRVKKHKDVSNNNDAQALWRSTDTAPAKHHGVYLDARHGASARSLSASHASASHAAAPAGLHAQRSASVSTSRDAARQTKLERMMGAGVPQVQVVSHQDRRAPSGLVDHAQPSIDSFRHRNQQPSFSARNLAMTRTMSMSEMSEAHSSFSRTFSSDISNTVGGATTFTEMSEVDCPVCLEPLSHRLAGEKPHVVPICGHALHNACFTAIYGPPEALLAAQNPGSRLRGAGAASRQSFSSPGMCGVCRKPIALGEGNSSKSQKLAGIKALASDSPQPRSALSFADQDECPQAHKDDPLEPVKARPTMSSAASFSSSSSNSQTLPTLRAKPEFPTIYGKQSGKQNGKVNVVSVLSIEVPSRRTPYEMRDHALDTISDDFAEEQSADGAREDDDSWSDDLKRSGTGWEAHGADGLPTADRSRKPMPETTVSFTEQGDKQNIMSRPDTIEEQGSLQGATQAGIPAVDPTRAILDDLQQRVADWKGHSIEHLGPLVLHDLLNIRQDSVIREFHVYLFQEALLCVTEERRKGLGRFIANGDANSASTNAVEAETGKPALKLKGRIYLRHIRRVLDSSVAGEHSLSITMDDENLDQFVLCFRETGTMDVWRARLKELTEGVGVSPAVQAAQSSTASTAQPSSTSQEHQKSTATASDPAGVPGLSPHRPQGTQAVTSGSASVLSGKSGSHHGGAATLQARNSRRLSNVSSSHNSNHANGSKAAHRVSVSSDTVPTHQQWSSSGGLDPRIPPPSMLPHTPIDLVLMISVPSVLPDHVSGSISSSAALKLRLIRSSLDFVVHNLGPNDRVSIVAFTVGIDGEVKRTGLLNPHREASRQLLQEFVQNIGRPWDTQDIDPFSVDLSQLGGSSERIDSVTAVNVGLDVVLGRKAKNPVTSMMLINDTSDGPKRNQMDLVMARAEAANVAIHCFGYGKTHDPSSLWLISNHTRGSYTFVREWYQLRECIAGCLGSMMSVALTDVKVHIGVPQDNCFRIRKIAGLPGAIISSSGKDVDIDIGEIKFGEAKDLLVELELDLASLLPTLMENRRDSKSIGLGPIEQGSATDDFMQRMGIQDLSLADSDGAEGFLEQMVEEIGVFEADVSFKDPVTGLSTSRLANPGVLTLEIDTHSTDPLTNGPPGLAAVVAEPTVTRRRLEVLVSEMMTRSLLLISRKNYGQALRVITETRRIIDTVVQALNGPNQSKRRSLVVHRSNQRRVREAANQRTISSLMAMMSDLDILSEGLEHQHRSSFDRDGRNFGAQQAMILRDQKAWTTRTDTEYLYFRDDNAAAFTAWSASFASMR</sequence>
<evidence type="ECO:0000259" key="2">
    <source>
        <dbReference type="SMART" id="SM00184"/>
    </source>
</evidence>
<dbReference type="SUPFAM" id="SSF50729">
    <property type="entry name" value="PH domain-like"/>
    <property type="match status" value="1"/>
</dbReference>
<feature type="compositionally biased region" description="Acidic residues" evidence="1">
    <location>
        <begin position="387"/>
        <end position="402"/>
    </location>
</feature>
<dbReference type="InterPro" id="IPR033511">
    <property type="entry name" value="Cdc24/Scd1_PH_dom"/>
</dbReference>
<proteinExistence type="predicted"/>
<protein>
    <submittedName>
        <fullName evidence="3">Related to CDC24-Guanine nucleotide exchange factor (GEF or GDP-release factor)</fullName>
    </submittedName>
</protein>
<dbReference type="GO" id="GO:0030010">
    <property type="term" value="P:establishment of cell polarity"/>
    <property type="evidence" value="ECO:0007669"/>
    <property type="project" value="TreeGrafter"/>
</dbReference>
<feature type="region of interest" description="Disordered" evidence="1">
    <location>
        <begin position="52"/>
        <end position="84"/>
    </location>
</feature>
<dbReference type="GO" id="GO:0005634">
    <property type="term" value="C:nucleus"/>
    <property type="evidence" value="ECO:0007669"/>
    <property type="project" value="TreeGrafter"/>
</dbReference>
<dbReference type="Gene3D" id="3.30.40.10">
    <property type="entry name" value="Zinc/RING finger domain, C3HC4 (zinc finger)"/>
    <property type="match status" value="1"/>
</dbReference>
<evidence type="ECO:0000313" key="3">
    <source>
        <dbReference type="EMBL" id="CDU22225.1"/>
    </source>
</evidence>
<feature type="compositionally biased region" description="Polar residues" evidence="1">
    <location>
        <begin position="670"/>
        <end position="682"/>
    </location>
</feature>
<feature type="compositionally biased region" description="Polar residues" evidence="1">
    <location>
        <begin position="727"/>
        <end position="743"/>
    </location>
</feature>
<feature type="domain" description="RING-type" evidence="2">
    <location>
        <begin position="183"/>
        <end position="254"/>
    </location>
</feature>
<dbReference type="InterPro" id="IPR036465">
    <property type="entry name" value="vWFA_dom_sf"/>
</dbReference>
<dbReference type="InterPro" id="IPR011993">
    <property type="entry name" value="PH-like_dom_sf"/>
</dbReference>
<dbReference type="GO" id="GO:0031106">
    <property type="term" value="P:septin ring organization"/>
    <property type="evidence" value="ECO:0007669"/>
    <property type="project" value="TreeGrafter"/>
</dbReference>
<feature type="compositionally biased region" description="Low complexity" evidence="1">
    <location>
        <begin position="52"/>
        <end position="71"/>
    </location>
</feature>
<dbReference type="PANTHER" id="PTHR47339:SF1">
    <property type="entry name" value="CELL DIVISION CONTROL PROTEIN 24"/>
    <property type="match status" value="1"/>
</dbReference>
<dbReference type="GO" id="GO:0005085">
    <property type="term" value="F:guanyl-nucleotide exchange factor activity"/>
    <property type="evidence" value="ECO:0007669"/>
    <property type="project" value="InterPro"/>
</dbReference>
<dbReference type="InterPro" id="IPR001841">
    <property type="entry name" value="Znf_RING"/>
</dbReference>